<comment type="caution">
    <text evidence="2">The sequence shown here is derived from an EMBL/GenBank/DDBJ whole genome shotgun (WGS) entry which is preliminary data.</text>
</comment>
<dbReference type="InterPro" id="IPR029058">
    <property type="entry name" value="AB_hydrolase_fold"/>
</dbReference>
<dbReference type="InterPro" id="IPR050266">
    <property type="entry name" value="AB_hydrolase_sf"/>
</dbReference>
<accession>A0A938YFS1</accession>
<proteinExistence type="predicted"/>
<dbReference type="Proteomes" id="UP000663792">
    <property type="component" value="Unassembled WGS sequence"/>
</dbReference>
<dbReference type="SUPFAM" id="SSF53474">
    <property type="entry name" value="alpha/beta-Hydrolases"/>
    <property type="match status" value="1"/>
</dbReference>
<evidence type="ECO:0000313" key="2">
    <source>
        <dbReference type="EMBL" id="MBM9468726.1"/>
    </source>
</evidence>
<dbReference type="EMBL" id="JAERWK010000020">
    <property type="protein sequence ID" value="MBM9468726.1"/>
    <property type="molecule type" value="Genomic_DNA"/>
</dbReference>
<keyword evidence="3" id="KW-1185">Reference proteome</keyword>
<dbReference type="PRINTS" id="PR00111">
    <property type="entry name" value="ABHYDROLASE"/>
</dbReference>
<dbReference type="PANTHER" id="PTHR43798:SF20">
    <property type="entry name" value="2-SUCCINYL-6-HYDROXY-2,4-CYCLOHEXADIENE-1-CARBOXYLATE SYNTHASE-RELATED"/>
    <property type="match status" value="1"/>
</dbReference>
<evidence type="ECO:0000259" key="1">
    <source>
        <dbReference type="Pfam" id="PF12697"/>
    </source>
</evidence>
<name>A0A938YFS1_9ACTN</name>
<dbReference type="Pfam" id="PF12697">
    <property type="entry name" value="Abhydrolase_6"/>
    <property type="match status" value="1"/>
</dbReference>
<sequence length="267" mass="28470">MPSIAADDGTRLHYAEHGDPGGRPVLLLAGFKAAATSWRFQIGPLVAAGHRVLAVDLRGHGQADRPASGVDMARRGCDIRDVLEGLDLRGVLVVGGSMGGNTIWSFLAQCAADRLTGVVIVDQTPKMLNTADWSHGFYGYDESNVDTYFAASIPRTGHGTPMWRRGRRLVRLLSAMRGVDPRLTPGELALLDDHARADWRPVIAVTELPVLFVAGAQSEFWPPSHAAAAAALAARGSSVVIPDDGHAANIEQPAAFNRALLDFARAL</sequence>
<dbReference type="AlphaFoldDB" id="A0A938YFS1"/>
<evidence type="ECO:0000313" key="3">
    <source>
        <dbReference type="Proteomes" id="UP000663792"/>
    </source>
</evidence>
<protein>
    <submittedName>
        <fullName evidence="2">Alpha/beta hydrolase</fullName>
    </submittedName>
</protein>
<dbReference type="PRINTS" id="PR00412">
    <property type="entry name" value="EPOXHYDRLASE"/>
</dbReference>
<dbReference type="InterPro" id="IPR000639">
    <property type="entry name" value="Epox_hydrolase-like"/>
</dbReference>
<reference evidence="2" key="1">
    <citation type="submission" date="2021-01" db="EMBL/GenBank/DDBJ databases">
        <title>YIM 132084 draft genome.</title>
        <authorList>
            <person name="An D."/>
        </authorList>
    </citation>
    <scope>NUCLEOTIDE SEQUENCE</scope>
    <source>
        <strain evidence="2">YIM 132084</strain>
    </source>
</reference>
<organism evidence="2 3">
    <name type="scientific">Nakamurella leprariae</name>
    <dbReference type="NCBI Taxonomy" id="2803911"/>
    <lineage>
        <taxon>Bacteria</taxon>
        <taxon>Bacillati</taxon>
        <taxon>Actinomycetota</taxon>
        <taxon>Actinomycetes</taxon>
        <taxon>Nakamurellales</taxon>
        <taxon>Nakamurellaceae</taxon>
        <taxon>Nakamurella</taxon>
    </lineage>
</organism>
<gene>
    <name evidence="2" type="ORF">JL106_15695</name>
</gene>
<dbReference type="GO" id="GO:0016787">
    <property type="term" value="F:hydrolase activity"/>
    <property type="evidence" value="ECO:0007669"/>
    <property type="project" value="UniProtKB-KW"/>
</dbReference>
<dbReference type="RefSeq" id="WP_205261668.1">
    <property type="nucleotide sequence ID" value="NZ_JAERWK010000020.1"/>
</dbReference>
<dbReference type="PANTHER" id="PTHR43798">
    <property type="entry name" value="MONOACYLGLYCEROL LIPASE"/>
    <property type="match status" value="1"/>
</dbReference>
<dbReference type="GO" id="GO:0016020">
    <property type="term" value="C:membrane"/>
    <property type="evidence" value="ECO:0007669"/>
    <property type="project" value="TreeGrafter"/>
</dbReference>
<keyword evidence="2" id="KW-0378">Hydrolase</keyword>
<feature type="domain" description="AB hydrolase-1" evidence="1">
    <location>
        <begin position="25"/>
        <end position="259"/>
    </location>
</feature>
<dbReference type="InterPro" id="IPR000073">
    <property type="entry name" value="AB_hydrolase_1"/>
</dbReference>
<dbReference type="Gene3D" id="3.40.50.1820">
    <property type="entry name" value="alpha/beta hydrolase"/>
    <property type="match status" value="1"/>
</dbReference>